<dbReference type="Proteomes" id="UP001596137">
    <property type="component" value="Unassembled WGS sequence"/>
</dbReference>
<evidence type="ECO:0000256" key="4">
    <source>
        <dbReference type="ARBA" id="ARBA00023002"/>
    </source>
</evidence>
<name>A0ABW1NE15_9ACTN</name>
<evidence type="ECO:0000313" key="8">
    <source>
        <dbReference type="Proteomes" id="UP001596137"/>
    </source>
</evidence>
<evidence type="ECO:0000256" key="3">
    <source>
        <dbReference type="ARBA" id="ARBA00022833"/>
    </source>
</evidence>
<dbReference type="Gene3D" id="3.40.50.720">
    <property type="entry name" value="NAD(P)-binding Rossmann-like Domain"/>
    <property type="match status" value="1"/>
</dbReference>
<feature type="domain" description="Enoyl reductase (ER)" evidence="6">
    <location>
        <begin position="16"/>
        <end position="353"/>
    </location>
</feature>
<keyword evidence="8" id="KW-1185">Reference proteome</keyword>
<sequence length="359" mass="37079">MTEIPGTMSAAVFHGGRDIRVETVPVPRPGPGEVLVRVRAAGICGSDVLAFRGLGPWQHSAEAPGRDGHELAGEVAALGDGVTGLAVGQRVAVEPKHLISCGTCPRCVAGRTHLCARRGYVGDRHVTSQGFAEYDVCPAERAHPLPDHVSAEAGAILDCYACGVHTLHLVDVPTGGVAVVLGAGTMGLTMGQVARAGGLRVVLTGTTRESLDLALKAGAADEVALVGADDPAAIVDRLTGGRGADLVVDAVAIPQVTLQQSVELIAPGGTVCVLGVHPTPPRLDPHLAYVKEVAVRWSNSYGSHQGRSEYAMALELVAGGRVAADPLITHRHPLDRILDAFAAADEKDASLAMKVMVQP</sequence>
<comment type="similarity">
    <text evidence="5">Belongs to the zinc-containing alcohol dehydrogenase family.</text>
</comment>
<dbReference type="SMART" id="SM00829">
    <property type="entry name" value="PKS_ER"/>
    <property type="match status" value="1"/>
</dbReference>
<dbReference type="InterPro" id="IPR050129">
    <property type="entry name" value="Zn_alcohol_dh"/>
</dbReference>
<accession>A0ABW1NE15</accession>
<keyword evidence="3 5" id="KW-0862">Zinc</keyword>
<dbReference type="InterPro" id="IPR036291">
    <property type="entry name" value="NAD(P)-bd_dom_sf"/>
</dbReference>
<evidence type="ECO:0000259" key="6">
    <source>
        <dbReference type="SMART" id="SM00829"/>
    </source>
</evidence>
<dbReference type="EMBL" id="JBHSRF010000008">
    <property type="protein sequence ID" value="MFC6081218.1"/>
    <property type="molecule type" value="Genomic_DNA"/>
</dbReference>
<keyword evidence="4" id="KW-0560">Oxidoreductase</keyword>
<evidence type="ECO:0000256" key="2">
    <source>
        <dbReference type="ARBA" id="ARBA00022723"/>
    </source>
</evidence>
<dbReference type="InterPro" id="IPR013149">
    <property type="entry name" value="ADH-like_C"/>
</dbReference>
<dbReference type="InterPro" id="IPR011032">
    <property type="entry name" value="GroES-like_sf"/>
</dbReference>
<organism evidence="7 8">
    <name type="scientific">Sphaerisporangium aureirubrum</name>
    <dbReference type="NCBI Taxonomy" id="1544736"/>
    <lineage>
        <taxon>Bacteria</taxon>
        <taxon>Bacillati</taxon>
        <taxon>Actinomycetota</taxon>
        <taxon>Actinomycetes</taxon>
        <taxon>Streptosporangiales</taxon>
        <taxon>Streptosporangiaceae</taxon>
        <taxon>Sphaerisporangium</taxon>
    </lineage>
</organism>
<dbReference type="RefSeq" id="WP_380748811.1">
    <property type="nucleotide sequence ID" value="NZ_JBHSRF010000008.1"/>
</dbReference>
<dbReference type="Gene3D" id="3.90.180.10">
    <property type="entry name" value="Medium-chain alcohol dehydrogenases, catalytic domain"/>
    <property type="match status" value="1"/>
</dbReference>
<dbReference type="InterPro" id="IPR020843">
    <property type="entry name" value="ER"/>
</dbReference>
<evidence type="ECO:0000256" key="5">
    <source>
        <dbReference type="RuleBase" id="RU361277"/>
    </source>
</evidence>
<dbReference type="PANTHER" id="PTHR43401">
    <property type="entry name" value="L-THREONINE 3-DEHYDROGENASE"/>
    <property type="match status" value="1"/>
</dbReference>
<dbReference type="PANTHER" id="PTHR43401:SF2">
    <property type="entry name" value="L-THREONINE 3-DEHYDROGENASE"/>
    <property type="match status" value="1"/>
</dbReference>
<reference evidence="8" key="1">
    <citation type="journal article" date="2019" name="Int. J. Syst. Evol. Microbiol.">
        <title>The Global Catalogue of Microorganisms (GCM) 10K type strain sequencing project: providing services to taxonomists for standard genome sequencing and annotation.</title>
        <authorList>
            <consortium name="The Broad Institute Genomics Platform"/>
            <consortium name="The Broad Institute Genome Sequencing Center for Infectious Disease"/>
            <person name="Wu L."/>
            <person name="Ma J."/>
        </authorList>
    </citation>
    <scope>NUCLEOTIDE SEQUENCE [LARGE SCALE GENOMIC DNA]</scope>
    <source>
        <strain evidence="8">JCM 30346</strain>
    </source>
</reference>
<dbReference type="InterPro" id="IPR013154">
    <property type="entry name" value="ADH-like_N"/>
</dbReference>
<comment type="caution">
    <text evidence="7">The sequence shown here is derived from an EMBL/GenBank/DDBJ whole genome shotgun (WGS) entry which is preliminary data.</text>
</comment>
<dbReference type="InterPro" id="IPR002328">
    <property type="entry name" value="ADH_Zn_CS"/>
</dbReference>
<gene>
    <name evidence="7" type="ORF">ACFP1K_08615</name>
</gene>
<keyword evidence="2 5" id="KW-0479">Metal-binding</keyword>
<evidence type="ECO:0000256" key="1">
    <source>
        <dbReference type="ARBA" id="ARBA00001947"/>
    </source>
</evidence>
<dbReference type="PROSITE" id="PS00059">
    <property type="entry name" value="ADH_ZINC"/>
    <property type="match status" value="1"/>
</dbReference>
<comment type="cofactor">
    <cofactor evidence="1 5">
        <name>Zn(2+)</name>
        <dbReference type="ChEBI" id="CHEBI:29105"/>
    </cofactor>
</comment>
<dbReference type="Pfam" id="PF00107">
    <property type="entry name" value="ADH_zinc_N"/>
    <property type="match status" value="1"/>
</dbReference>
<dbReference type="SUPFAM" id="SSF51735">
    <property type="entry name" value="NAD(P)-binding Rossmann-fold domains"/>
    <property type="match status" value="1"/>
</dbReference>
<protein>
    <submittedName>
        <fullName evidence="7">Zinc-binding dehydrogenase</fullName>
    </submittedName>
</protein>
<evidence type="ECO:0000313" key="7">
    <source>
        <dbReference type="EMBL" id="MFC6081218.1"/>
    </source>
</evidence>
<dbReference type="Pfam" id="PF08240">
    <property type="entry name" value="ADH_N"/>
    <property type="match status" value="1"/>
</dbReference>
<proteinExistence type="inferred from homology"/>
<dbReference type="SUPFAM" id="SSF50129">
    <property type="entry name" value="GroES-like"/>
    <property type="match status" value="1"/>
</dbReference>